<accession>F2APP0</accession>
<keyword evidence="9" id="KW-0486">Methionine biosynthesis</keyword>
<dbReference type="InterPro" id="IPR004620">
    <property type="entry name" value="MTHF_reductase_bac"/>
</dbReference>
<dbReference type="InterPro" id="IPR003171">
    <property type="entry name" value="Mehydrof_redctse-like"/>
</dbReference>
<keyword evidence="13" id="KW-0472">Membrane</keyword>
<comment type="similarity">
    <text evidence="3 12">Belongs to the methylenetetrahydrofolate reductase family.</text>
</comment>
<dbReference type="GO" id="GO:0005829">
    <property type="term" value="C:cytosol"/>
    <property type="evidence" value="ECO:0007669"/>
    <property type="project" value="InterPro"/>
</dbReference>
<evidence type="ECO:0000256" key="11">
    <source>
        <dbReference type="ARBA" id="ARBA00048628"/>
    </source>
</evidence>
<dbReference type="PATRIC" id="fig|991778.3.peg.1755"/>
<keyword evidence="13" id="KW-1133">Transmembrane helix</keyword>
<keyword evidence="8" id="KW-0520">NAD</keyword>
<dbReference type="UniPathway" id="UPA00193"/>
<evidence type="ECO:0000256" key="2">
    <source>
        <dbReference type="ARBA" id="ARBA00004777"/>
    </source>
</evidence>
<keyword evidence="4" id="KW-0028">Amino-acid biosynthesis</keyword>
<evidence type="ECO:0000256" key="6">
    <source>
        <dbReference type="ARBA" id="ARBA00022827"/>
    </source>
</evidence>
<dbReference type="Pfam" id="PF02219">
    <property type="entry name" value="MTHFR"/>
    <property type="match status" value="1"/>
</dbReference>
<dbReference type="EC" id="1.5.1.54" evidence="12"/>
<dbReference type="PANTHER" id="PTHR45754">
    <property type="entry name" value="METHYLENETETRAHYDROFOLATE REDUCTASE"/>
    <property type="match status" value="1"/>
</dbReference>
<dbReference type="Proteomes" id="UP000006222">
    <property type="component" value="Unassembled WGS sequence"/>
</dbReference>
<comment type="pathway">
    <text evidence="10">Amino-acid biosynthesis; L-methionine biosynthesis via de novo pathway.</text>
</comment>
<evidence type="ECO:0000256" key="13">
    <source>
        <dbReference type="SAM" id="Phobius"/>
    </source>
</evidence>
<evidence type="ECO:0000256" key="5">
    <source>
        <dbReference type="ARBA" id="ARBA00022630"/>
    </source>
</evidence>
<dbReference type="PANTHER" id="PTHR45754:SF3">
    <property type="entry name" value="METHYLENETETRAHYDROFOLATE REDUCTASE (NADPH)"/>
    <property type="match status" value="1"/>
</dbReference>
<keyword evidence="7 12" id="KW-0560">Oxidoreductase</keyword>
<evidence type="ECO:0000256" key="10">
    <source>
        <dbReference type="ARBA" id="ARBA00034478"/>
    </source>
</evidence>
<evidence type="ECO:0000256" key="9">
    <source>
        <dbReference type="ARBA" id="ARBA00023167"/>
    </source>
</evidence>
<evidence type="ECO:0000256" key="7">
    <source>
        <dbReference type="ARBA" id="ARBA00023002"/>
    </source>
</evidence>
<protein>
    <recommendedName>
        <fullName evidence="12">Methylenetetrahydrofolate reductase</fullName>
        <ecNumber evidence="12">1.5.1.54</ecNumber>
    </recommendedName>
</protein>
<dbReference type="SUPFAM" id="SSF51730">
    <property type="entry name" value="FAD-linked oxidoreductase"/>
    <property type="match status" value="1"/>
</dbReference>
<dbReference type="NCBIfam" id="TIGR00676">
    <property type="entry name" value="fadh2"/>
    <property type="match status" value="1"/>
</dbReference>
<evidence type="ECO:0000256" key="3">
    <source>
        <dbReference type="ARBA" id="ARBA00006743"/>
    </source>
</evidence>
<comment type="catalytic activity">
    <reaction evidence="11">
        <text>(6S)-5-methyl-5,6,7,8-tetrahydrofolate + NAD(+) = (6R)-5,10-methylene-5,6,7,8-tetrahydrofolate + NADH + H(+)</text>
        <dbReference type="Rhea" id="RHEA:19821"/>
        <dbReference type="ChEBI" id="CHEBI:15378"/>
        <dbReference type="ChEBI" id="CHEBI:15636"/>
        <dbReference type="ChEBI" id="CHEBI:18608"/>
        <dbReference type="ChEBI" id="CHEBI:57540"/>
        <dbReference type="ChEBI" id="CHEBI:57945"/>
        <dbReference type="EC" id="1.5.1.54"/>
    </reaction>
    <physiologicalReaction direction="right-to-left" evidence="11">
        <dbReference type="Rhea" id="RHEA:19823"/>
    </physiologicalReaction>
</comment>
<evidence type="ECO:0000256" key="8">
    <source>
        <dbReference type="ARBA" id="ARBA00023027"/>
    </source>
</evidence>
<evidence type="ECO:0000313" key="15">
    <source>
        <dbReference type="Proteomes" id="UP000006222"/>
    </source>
</evidence>
<dbReference type="InterPro" id="IPR029041">
    <property type="entry name" value="FAD-linked_oxidoreductase-like"/>
</dbReference>
<sequence>MQFAHQKNETLSFRSFFSFVICLMTLASVYQSTDCAISFELFPPKTSEGVDLLCKNVERLMQFGPKYFTCTYGAGGSSQGTTLEVLQKVKQITNLPVASHLTCVGSTVKELEAYLTEAGRIGVDYIVALRGDPPKGTTQFEVTEGGLKYANELVELIRGRFGDLGIAVAGYPETHQEAVDFQTDLTNLKRKVDAGADIVITQLFYDNDDFYRFRDACEKVGIEVPIVPGILPVTNFKQAKRIASMCKAAIPQSLESAMTEADDDQDQFRVGVEHARQQTIDLVNNGVPGIHYYVLNKSEAAAELLDGLSLTSC</sequence>
<keyword evidence="5 12" id="KW-0285">Flavoprotein</keyword>
<comment type="cofactor">
    <cofactor evidence="1 12">
        <name>FAD</name>
        <dbReference type="ChEBI" id="CHEBI:57692"/>
    </cofactor>
</comment>
<dbReference type="GO" id="GO:0035999">
    <property type="term" value="P:tetrahydrofolate interconversion"/>
    <property type="evidence" value="ECO:0007669"/>
    <property type="project" value="UniProtKB-UniPathway"/>
</dbReference>
<keyword evidence="6 12" id="KW-0274">FAD</keyword>
<evidence type="ECO:0000256" key="1">
    <source>
        <dbReference type="ARBA" id="ARBA00001974"/>
    </source>
</evidence>
<organism evidence="14 15">
    <name type="scientific">Rhodopirellula baltica WH47</name>
    <dbReference type="NCBI Taxonomy" id="991778"/>
    <lineage>
        <taxon>Bacteria</taxon>
        <taxon>Pseudomonadati</taxon>
        <taxon>Planctomycetota</taxon>
        <taxon>Planctomycetia</taxon>
        <taxon>Pirellulales</taxon>
        <taxon>Pirellulaceae</taxon>
        <taxon>Rhodopirellula</taxon>
    </lineage>
</organism>
<feature type="transmembrane region" description="Helical" evidence="13">
    <location>
        <begin position="12"/>
        <end position="30"/>
    </location>
</feature>
<evidence type="ECO:0000256" key="4">
    <source>
        <dbReference type="ARBA" id="ARBA00022605"/>
    </source>
</evidence>
<gene>
    <name evidence="14" type="ORF">RBWH47_04282</name>
</gene>
<dbReference type="CDD" id="cd00537">
    <property type="entry name" value="MTHFR"/>
    <property type="match status" value="1"/>
</dbReference>
<comment type="pathway">
    <text evidence="2 12">One-carbon metabolism; tetrahydrofolate interconversion.</text>
</comment>
<dbReference type="EMBL" id="AFAR01000094">
    <property type="protein sequence ID" value="EGF28307.1"/>
    <property type="molecule type" value="Genomic_DNA"/>
</dbReference>
<reference evidence="14 15" key="1">
    <citation type="journal article" date="2013" name="Mar. Genomics">
        <title>Expression of sulfatases in Rhodopirellula baltica and the diversity of sulfatases in the genus Rhodopirellula.</title>
        <authorList>
            <person name="Wegner C.E."/>
            <person name="Richter-Heitmann T."/>
            <person name="Klindworth A."/>
            <person name="Klockow C."/>
            <person name="Richter M."/>
            <person name="Achstetter T."/>
            <person name="Glockner F.O."/>
            <person name="Harder J."/>
        </authorList>
    </citation>
    <scope>NUCLEOTIDE SEQUENCE [LARGE SCALE GENOMIC DNA]</scope>
    <source>
        <strain evidence="14 15">WH47</strain>
    </source>
</reference>
<proteinExistence type="inferred from homology"/>
<keyword evidence="13" id="KW-0812">Transmembrane</keyword>
<dbReference type="GO" id="GO:0071949">
    <property type="term" value="F:FAD binding"/>
    <property type="evidence" value="ECO:0007669"/>
    <property type="project" value="TreeGrafter"/>
</dbReference>
<dbReference type="Gene3D" id="3.20.20.220">
    <property type="match status" value="1"/>
</dbReference>
<dbReference type="GO" id="GO:0009086">
    <property type="term" value="P:methionine biosynthetic process"/>
    <property type="evidence" value="ECO:0007669"/>
    <property type="project" value="UniProtKB-KW"/>
</dbReference>
<dbReference type="AlphaFoldDB" id="F2APP0"/>
<evidence type="ECO:0000256" key="12">
    <source>
        <dbReference type="RuleBase" id="RU003862"/>
    </source>
</evidence>
<comment type="caution">
    <text evidence="14">The sequence shown here is derived from an EMBL/GenBank/DDBJ whole genome shotgun (WGS) entry which is preliminary data.</text>
</comment>
<name>F2APP0_RHOBT</name>
<dbReference type="GO" id="GO:0106312">
    <property type="term" value="F:methylenetetrahydrofolate reductase (NADH) activity"/>
    <property type="evidence" value="ECO:0007669"/>
    <property type="project" value="UniProtKB-EC"/>
</dbReference>
<evidence type="ECO:0000313" key="14">
    <source>
        <dbReference type="EMBL" id="EGF28307.1"/>
    </source>
</evidence>